<feature type="region of interest" description="Disordered" evidence="1">
    <location>
        <begin position="83"/>
        <end position="107"/>
    </location>
</feature>
<comment type="caution">
    <text evidence="2">The sequence shown here is derived from an EMBL/GenBank/DDBJ whole genome shotgun (WGS) entry which is preliminary data.</text>
</comment>
<evidence type="ECO:0000256" key="1">
    <source>
        <dbReference type="SAM" id="MobiDB-lite"/>
    </source>
</evidence>
<organism evidence="2 3">
    <name type="scientific">Thalassotalea profundi</name>
    <dbReference type="NCBI Taxonomy" id="2036687"/>
    <lineage>
        <taxon>Bacteria</taxon>
        <taxon>Pseudomonadati</taxon>
        <taxon>Pseudomonadota</taxon>
        <taxon>Gammaproteobacteria</taxon>
        <taxon>Alteromonadales</taxon>
        <taxon>Colwelliaceae</taxon>
        <taxon>Thalassotalea</taxon>
    </lineage>
</organism>
<accession>A0ABQ3IR07</accession>
<proteinExistence type="predicted"/>
<dbReference type="RefSeq" id="WP_189377852.1">
    <property type="nucleotide sequence ID" value="NZ_BNAH01000006.1"/>
</dbReference>
<protein>
    <submittedName>
        <fullName evidence="2">Uncharacterized protein</fullName>
    </submittedName>
</protein>
<gene>
    <name evidence="2" type="ORF">GCM10011501_17070</name>
</gene>
<feature type="region of interest" description="Disordered" evidence="1">
    <location>
        <begin position="1"/>
        <end position="22"/>
    </location>
</feature>
<evidence type="ECO:0000313" key="2">
    <source>
        <dbReference type="EMBL" id="GHE88249.1"/>
    </source>
</evidence>
<dbReference type="EMBL" id="BNAH01000006">
    <property type="protein sequence ID" value="GHE88249.1"/>
    <property type="molecule type" value="Genomic_DNA"/>
</dbReference>
<evidence type="ECO:0000313" key="3">
    <source>
        <dbReference type="Proteomes" id="UP000626370"/>
    </source>
</evidence>
<name>A0ABQ3IR07_9GAMM</name>
<sequence>MTSTIQNTMNTGIQMPSSNQSNYSLTQSQQSLISETLSEFDLDNLTESDAVSIIETFSEAGIKPSAALEKTLSELGIDAKSLGDLANVSEKGNRPPPPPKQSTDEISSMVDYLTELLEETLSASDTGKLSEEDKESILAKVFEEFNIEEGDSIINTTA</sequence>
<reference evidence="3" key="1">
    <citation type="journal article" date="2019" name="Int. J. Syst. Evol. Microbiol.">
        <title>The Global Catalogue of Microorganisms (GCM) 10K type strain sequencing project: providing services to taxonomists for standard genome sequencing and annotation.</title>
        <authorList>
            <consortium name="The Broad Institute Genomics Platform"/>
            <consortium name="The Broad Institute Genome Sequencing Center for Infectious Disease"/>
            <person name="Wu L."/>
            <person name="Ma J."/>
        </authorList>
    </citation>
    <scope>NUCLEOTIDE SEQUENCE [LARGE SCALE GENOMIC DNA]</scope>
    <source>
        <strain evidence="3">CGMCC 1.15922</strain>
    </source>
</reference>
<dbReference type="Proteomes" id="UP000626370">
    <property type="component" value="Unassembled WGS sequence"/>
</dbReference>
<keyword evidence="3" id="KW-1185">Reference proteome</keyword>